<dbReference type="CDD" id="cd07377">
    <property type="entry name" value="WHTH_GntR"/>
    <property type="match status" value="1"/>
</dbReference>
<dbReference type="RefSeq" id="WP_203748051.1">
    <property type="nucleotide sequence ID" value="NZ_BONK01000001.1"/>
</dbReference>
<dbReference type="GO" id="GO:0003700">
    <property type="term" value="F:DNA-binding transcription factor activity"/>
    <property type="evidence" value="ECO:0007669"/>
    <property type="project" value="InterPro"/>
</dbReference>
<keyword evidence="6" id="KW-1185">Reference proteome</keyword>
<dbReference type="InterPro" id="IPR036390">
    <property type="entry name" value="WH_DNA-bd_sf"/>
</dbReference>
<keyword evidence="2" id="KW-0238">DNA-binding</keyword>
<protein>
    <submittedName>
        <fullName evidence="5">GntR family transcriptional regulator</fullName>
    </submittedName>
</protein>
<dbReference type="GO" id="GO:0003677">
    <property type="term" value="F:DNA binding"/>
    <property type="evidence" value="ECO:0007669"/>
    <property type="project" value="UniProtKB-KW"/>
</dbReference>
<evidence type="ECO:0000256" key="3">
    <source>
        <dbReference type="ARBA" id="ARBA00023163"/>
    </source>
</evidence>
<sequence length="129" mass="13978">MIEFHLDARSGVAPYLQLIQQVRHALRLGVLRVGDQLPTVKEVVGALAINPNTVSKAYRELEYEGLVAAKQGVGTFVVATLGDETRAAHDALREELTAWLEHARAAGLDAEGIEAVFRSTFRAMVGEPA</sequence>
<evidence type="ECO:0000313" key="6">
    <source>
        <dbReference type="Proteomes" id="UP000632740"/>
    </source>
</evidence>
<dbReference type="PANTHER" id="PTHR38445">
    <property type="entry name" value="HTH-TYPE TRANSCRIPTIONAL REPRESSOR YTRA"/>
    <property type="match status" value="1"/>
</dbReference>
<dbReference type="PROSITE" id="PS50949">
    <property type="entry name" value="HTH_GNTR"/>
    <property type="match status" value="1"/>
</dbReference>
<comment type="caution">
    <text evidence="5">The sequence shown here is derived from an EMBL/GenBank/DDBJ whole genome shotgun (WGS) entry which is preliminary data.</text>
</comment>
<dbReference type="SUPFAM" id="SSF46785">
    <property type="entry name" value="Winged helix' DNA-binding domain"/>
    <property type="match status" value="1"/>
</dbReference>
<keyword evidence="1" id="KW-0805">Transcription regulation</keyword>
<reference evidence="5" key="1">
    <citation type="submission" date="2021-01" db="EMBL/GenBank/DDBJ databases">
        <title>Whole genome shotgun sequence of Cellulomonas chitinilytica NBRC 110799.</title>
        <authorList>
            <person name="Komaki H."/>
            <person name="Tamura T."/>
        </authorList>
    </citation>
    <scope>NUCLEOTIDE SEQUENCE</scope>
    <source>
        <strain evidence="5">NBRC 110799</strain>
    </source>
</reference>
<evidence type="ECO:0000256" key="1">
    <source>
        <dbReference type="ARBA" id="ARBA00023015"/>
    </source>
</evidence>
<evidence type="ECO:0000313" key="5">
    <source>
        <dbReference type="EMBL" id="GIG19769.1"/>
    </source>
</evidence>
<feature type="domain" description="HTH gntR-type" evidence="4">
    <location>
        <begin position="12"/>
        <end position="80"/>
    </location>
</feature>
<dbReference type="Pfam" id="PF00392">
    <property type="entry name" value="GntR"/>
    <property type="match status" value="1"/>
</dbReference>
<evidence type="ECO:0000259" key="4">
    <source>
        <dbReference type="PROSITE" id="PS50949"/>
    </source>
</evidence>
<dbReference type="Proteomes" id="UP000632740">
    <property type="component" value="Unassembled WGS sequence"/>
</dbReference>
<dbReference type="PANTHER" id="PTHR38445:SF7">
    <property type="entry name" value="GNTR-FAMILY TRANSCRIPTIONAL REGULATOR"/>
    <property type="match status" value="1"/>
</dbReference>
<dbReference type="SMART" id="SM00345">
    <property type="entry name" value="HTH_GNTR"/>
    <property type="match status" value="1"/>
</dbReference>
<name>A0A919P283_9CELL</name>
<dbReference type="InterPro" id="IPR036388">
    <property type="entry name" value="WH-like_DNA-bd_sf"/>
</dbReference>
<dbReference type="Gene3D" id="1.10.10.10">
    <property type="entry name" value="Winged helix-like DNA-binding domain superfamily/Winged helix DNA-binding domain"/>
    <property type="match status" value="1"/>
</dbReference>
<accession>A0A919P283</accession>
<dbReference type="AlphaFoldDB" id="A0A919P283"/>
<organism evidence="5 6">
    <name type="scientific">Cellulomonas chitinilytica</name>
    <dbReference type="NCBI Taxonomy" id="398759"/>
    <lineage>
        <taxon>Bacteria</taxon>
        <taxon>Bacillati</taxon>
        <taxon>Actinomycetota</taxon>
        <taxon>Actinomycetes</taxon>
        <taxon>Micrococcales</taxon>
        <taxon>Cellulomonadaceae</taxon>
        <taxon>Cellulomonas</taxon>
    </lineage>
</organism>
<gene>
    <name evidence="5" type="primary">ytrA_1</name>
    <name evidence="5" type="ORF">Cch01nite_04930</name>
</gene>
<proteinExistence type="predicted"/>
<dbReference type="EMBL" id="BONK01000001">
    <property type="protein sequence ID" value="GIG19769.1"/>
    <property type="molecule type" value="Genomic_DNA"/>
</dbReference>
<dbReference type="InterPro" id="IPR000524">
    <property type="entry name" value="Tscrpt_reg_HTH_GntR"/>
</dbReference>
<evidence type="ECO:0000256" key="2">
    <source>
        <dbReference type="ARBA" id="ARBA00023125"/>
    </source>
</evidence>
<keyword evidence="3" id="KW-0804">Transcription</keyword>